<gene>
    <name evidence="3" type="ORF">HRH59_13105</name>
</gene>
<organism evidence="3 4">
    <name type="scientific">Rheinheimera lutimaris</name>
    <dbReference type="NCBI Taxonomy" id="2740584"/>
    <lineage>
        <taxon>Bacteria</taxon>
        <taxon>Pseudomonadati</taxon>
        <taxon>Pseudomonadota</taxon>
        <taxon>Gammaproteobacteria</taxon>
        <taxon>Chromatiales</taxon>
        <taxon>Chromatiaceae</taxon>
        <taxon>Rheinheimera</taxon>
    </lineage>
</organism>
<dbReference type="AlphaFoldDB" id="A0A7Y5EJL6"/>
<keyword evidence="4" id="KW-1185">Reference proteome</keyword>
<dbReference type="PIRSF" id="PIRSF039033">
    <property type="entry name" value="START_dom"/>
    <property type="match status" value="1"/>
</dbReference>
<evidence type="ECO:0000259" key="2">
    <source>
        <dbReference type="PROSITE" id="PS50848"/>
    </source>
</evidence>
<dbReference type="InterPro" id="IPR051213">
    <property type="entry name" value="START_lipid_transfer"/>
</dbReference>
<dbReference type="SUPFAM" id="SSF55961">
    <property type="entry name" value="Bet v1-like"/>
    <property type="match status" value="1"/>
</dbReference>
<dbReference type="InterPro" id="IPR002913">
    <property type="entry name" value="START_lipid-bd_dom"/>
</dbReference>
<dbReference type="Gene3D" id="3.30.530.20">
    <property type="match status" value="1"/>
</dbReference>
<dbReference type="InterPro" id="IPR028347">
    <property type="entry name" value="START_dom_prot"/>
</dbReference>
<feature type="domain" description="START" evidence="2">
    <location>
        <begin position="15"/>
        <end position="201"/>
    </location>
</feature>
<evidence type="ECO:0000256" key="1">
    <source>
        <dbReference type="SAM" id="SignalP"/>
    </source>
</evidence>
<dbReference type="PANTHER" id="PTHR19308:SF14">
    <property type="entry name" value="START DOMAIN-CONTAINING PROTEIN"/>
    <property type="match status" value="1"/>
</dbReference>
<sequence>MRFLLSWLVCFSVAVTADAAEWQQYKTVGTTSVEYRHNTEKLLEVRAQTEVNATTAAFLHLLEDTANISKWAENTEKAQLLGQPDANTHIVHTYFTAIWPVSKRDMVTQSVWQQDAGSGVLTMQVSDAGQHYPLVKGYVRMQSVQGLWTLTPQESGVLRIQYQGQADPGGKLPHFIADKVALKATFTTFSRLPQVLMQYQQPYPGISTP</sequence>
<dbReference type="Proteomes" id="UP000523161">
    <property type="component" value="Unassembled WGS sequence"/>
</dbReference>
<dbReference type="PANTHER" id="PTHR19308">
    <property type="entry name" value="PHOSPHATIDYLCHOLINE TRANSFER PROTEIN"/>
    <property type="match status" value="1"/>
</dbReference>
<keyword evidence="1" id="KW-0732">Signal</keyword>
<dbReference type="GO" id="GO:0005737">
    <property type="term" value="C:cytoplasm"/>
    <property type="evidence" value="ECO:0007669"/>
    <property type="project" value="UniProtKB-ARBA"/>
</dbReference>
<feature type="signal peptide" evidence="1">
    <location>
        <begin position="1"/>
        <end position="19"/>
    </location>
</feature>
<dbReference type="PROSITE" id="PS50848">
    <property type="entry name" value="START"/>
    <property type="match status" value="1"/>
</dbReference>
<reference evidence="3 4" key="1">
    <citation type="submission" date="2020-06" db="EMBL/GenBank/DDBJ databases">
        <title>Rheinheimera sp. nov., a marine bacterium isolated from coastal.</title>
        <authorList>
            <person name="Yu Q."/>
            <person name="Qi Y."/>
            <person name="Pu J."/>
        </authorList>
    </citation>
    <scope>NUCLEOTIDE SEQUENCE [LARGE SCALE GENOMIC DNA]</scope>
    <source>
        <strain evidence="3 4">YQF-2</strain>
    </source>
</reference>
<dbReference type="Pfam" id="PF01852">
    <property type="entry name" value="START"/>
    <property type="match status" value="1"/>
</dbReference>
<dbReference type="InterPro" id="IPR023393">
    <property type="entry name" value="START-like_dom_sf"/>
</dbReference>
<protein>
    <recommendedName>
        <fullName evidence="2">START domain-containing protein</fullName>
    </recommendedName>
</protein>
<evidence type="ECO:0000313" key="4">
    <source>
        <dbReference type="Proteomes" id="UP000523161"/>
    </source>
</evidence>
<dbReference type="EMBL" id="JABSOD010000013">
    <property type="protein sequence ID" value="NRQ43486.1"/>
    <property type="molecule type" value="Genomic_DNA"/>
</dbReference>
<evidence type="ECO:0000313" key="3">
    <source>
        <dbReference type="EMBL" id="NRQ43486.1"/>
    </source>
</evidence>
<dbReference type="GO" id="GO:0008289">
    <property type="term" value="F:lipid binding"/>
    <property type="evidence" value="ECO:0007669"/>
    <property type="project" value="InterPro"/>
</dbReference>
<comment type="caution">
    <text evidence="3">The sequence shown here is derived from an EMBL/GenBank/DDBJ whole genome shotgun (WGS) entry which is preliminary data.</text>
</comment>
<proteinExistence type="predicted"/>
<dbReference type="RefSeq" id="WP_173501726.1">
    <property type="nucleotide sequence ID" value="NZ_JABSOD010000013.1"/>
</dbReference>
<feature type="chain" id="PRO_5031247980" description="START domain-containing protein" evidence="1">
    <location>
        <begin position="20"/>
        <end position="209"/>
    </location>
</feature>
<accession>A0A7Y5EJL6</accession>
<name>A0A7Y5EJL6_9GAMM</name>